<dbReference type="OrthoDB" id="5638256at2"/>
<dbReference type="InterPro" id="IPR013083">
    <property type="entry name" value="Znf_RING/FYVE/PHD"/>
</dbReference>
<dbReference type="AlphaFoldDB" id="A0A0W0UJ03"/>
<feature type="compositionally biased region" description="Pro residues" evidence="1">
    <location>
        <begin position="203"/>
        <end position="216"/>
    </location>
</feature>
<gene>
    <name evidence="3" type="ORF">Ljam_2085</name>
</gene>
<dbReference type="PATRIC" id="fig|455.5.peg.2197"/>
<comment type="caution">
    <text evidence="3">The sequence shown here is derived from an EMBL/GenBank/DDBJ whole genome shotgun (WGS) entry which is preliminary data.</text>
</comment>
<protein>
    <submittedName>
        <fullName evidence="3">U-box domain protein</fullName>
    </submittedName>
</protein>
<dbReference type="RefSeq" id="WP_058449966.1">
    <property type="nucleotide sequence ID" value="NZ_CAAAJF010000002.1"/>
</dbReference>
<dbReference type="STRING" id="455.Ljam_2085"/>
<dbReference type="Proteomes" id="UP000054715">
    <property type="component" value="Unassembled WGS sequence"/>
</dbReference>
<dbReference type="InterPro" id="IPR003613">
    <property type="entry name" value="Ubox_domain"/>
</dbReference>
<dbReference type="EMBL" id="LNYG01000013">
    <property type="protein sequence ID" value="KTD07890.1"/>
    <property type="molecule type" value="Genomic_DNA"/>
</dbReference>
<reference evidence="3 4" key="1">
    <citation type="submission" date="2015-11" db="EMBL/GenBank/DDBJ databases">
        <title>Genomic analysis of 38 Legionella species identifies large and diverse effector repertoires.</title>
        <authorList>
            <person name="Burstein D."/>
            <person name="Amaro F."/>
            <person name="Zusman T."/>
            <person name="Lifshitz Z."/>
            <person name="Cohen O."/>
            <person name="Gilbert J.A."/>
            <person name="Pupko T."/>
            <person name="Shuman H.A."/>
            <person name="Segal G."/>
        </authorList>
    </citation>
    <scope>NUCLEOTIDE SEQUENCE [LARGE SCALE GENOMIC DNA]</scope>
    <source>
        <strain evidence="3 4">JA-26-G1-E2</strain>
    </source>
</reference>
<name>A0A0W0UJ03_9GAMM</name>
<dbReference type="Pfam" id="PF04564">
    <property type="entry name" value="U-box"/>
    <property type="match status" value="1"/>
</dbReference>
<feature type="region of interest" description="Disordered" evidence="1">
    <location>
        <begin position="123"/>
        <end position="146"/>
    </location>
</feature>
<proteinExistence type="predicted"/>
<accession>A0A0W0UJ03</accession>
<feature type="region of interest" description="Disordered" evidence="1">
    <location>
        <begin position="165"/>
        <end position="218"/>
    </location>
</feature>
<sequence>MLYVIVNLPARTSFNPFISPKLFDIFHQTKNQSRQELNPYITYETNSEKVNEYIRNVPGQRPSRFLVLEMEGNHRYDIPQQRMEFIHAIHKADFYFGAFHQAIALPKIAKPVSSVPLTLTVNQSKQSTKEVQRPHTPQPLNRNPLSPQMQKMLHLDYAARYRSLSTPKNVAQKNEPSNTSLPRKNPKPVAPRQLPPGRQVRPAPNPVAPQPHPQLPPRVVAPQQEPEVIRVDRPEIPVAALPIPPIGPLSHVPSPDAVLKAKAAKITEKLGEDLPMECTDPITLEPLTDPVEINRRVYNRETLEGMIKEGQFNDPFTREAIDPATAKPAHYMLDAITQHAAAIEGEEPSLLNEHKDTNCIPLKNLFEQWEQMLNEPVNSL</sequence>
<feature type="compositionally biased region" description="Polar residues" evidence="1">
    <location>
        <begin position="165"/>
        <end position="182"/>
    </location>
</feature>
<dbReference type="Gene3D" id="3.30.40.10">
    <property type="entry name" value="Zinc/RING finger domain, C3HC4 (zinc finger)"/>
    <property type="match status" value="1"/>
</dbReference>
<evidence type="ECO:0000259" key="2">
    <source>
        <dbReference type="Pfam" id="PF04564"/>
    </source>
</evidence>
<dbReference type="GO" id="GO:0016567">
    <property type="term" value="P:protein ubiquitination"/>
    <property type="evidence" value="ECO:0007669"/>
    <property type="project" value="InterPro"/>
</dbReference>
<organism evidence="3 4">
    <name type="scientific">Legionella jamestowniensis</name>
    <dbReference type="NCBI Taxonomy" id="455"/>
    <lineage>
        <taxon>Bacteria</taxon>
        <taxon>Pseudomonadati</taxon>
        <taxon>Pseudomonadota</taxon>
        <taxon>Gammaproteobacteria</taxon>
        <taxon>Legionellales</taxon>
        <taxon>Legionellaceae</taxon>
        <taxon>Legionella</taxon>
    </lineage>
</organism>
<feature type="domain" description="U-box" evidence="2">
    <location>
        <begin position="275"/>
        <end position="338"/>
    </location>
</feature>
<evidence type="ECO:0000313" key="4">
    <source>
        <dbReference type="Proteomes" id="UP000054715"/>
    </source>
</evidence>
<dbReference type="SUPFAM" id="SSF57850">
    <property type="entry name" value="RING/U-box"/>
    <property type="match status" value="1"/>
</dbReference>
<evidence type="ECO:0000313" key="3">
    <source>
        <dbReference type="EMBL" id="KTD07890.1"/>
    </source>
</evidence>
<evidence type="ECO:0000256" key="1">
    <source>
        <dbReference type="SAM" id="MobiDB-lite"/>
    </source>
</evidence>
<dbReference type="GO" id="GO:0004842">
    <property type="term" value="F:ubiquitin-protein transferase activity"/>
    <property type="evidence" value="ECO:0007669"/>
    <property type="project" value="InterPro"/>
</dbReference>